<proteinExistence type="predicted"/>
<dbReference type="Proteomes" id="UP001548189">
    <property type="component" value="Unassembled WGS sequence"/>
</dbReference>
<evidence type="ECO:0000313" key="1">
    <source>
        <dbReference type="EMBL" id="MET1254063.1"/>
    </source>
</evidence>
<sequence length="431" mass="48620">MKISQQLIETLYGAPTSLKSIKRSTINWMVIYFCSGVLVFSLFIWTLLSHEITIKNLILDYFFPDSWHSISEQLVNFFYEKQTKTVLGNLILSGSLVVASVFLFPIKEKFSAAFEKDAKYPNGPSQEFPLSYQAVEETRLFLLYIAAQSVILWIGYYPYIWAKATAITLSYLFLFYSFSLDIISPTLQRHRITYAVILKALFNKPLLLILFGLIFSLPGLITSKIIFNFDTLTLIEVAGILFLVNLIFLTLAIPAGTHLASHLLPVMRTTPPVSAKTSRIGYTALAVILMTSLFLHGQLIRSLHHKSQLLKAEYAIDWSSIDYKLPSFSQLLGGQAFSQLSFDIEINNPTAYDIVIEQSQIQIEQNALTIATVDLNGFSVPSKESHKVTIQLDSNSNLGKINQLDNLTQGWRVDIYLQVWPGIPLILNVVN</sequence>
<organism evidence="1 2">
    <name type="scientific">Aliikangiella maris</name>
    <dbReference type="NCBI Taxonomy" id="3162458"/>
    <lineage>
        <taxon>Bacteria</taxon>
        <taxon>Pseudomonadati</taxon>
        <taxon>Pseudomonadota</taxon>
        <taxon>Gammaproteobacteria</taxon>
        <taxon>Oceanospirillales</taxon>
        <taxon>Pleioneaceae</taxon>
        <taxon>Aliikangiella</taxon>
    </lineage>
</organism>
<accession>A0ABV2BQP9</accession>
<comment type="caution">
    <text evidence="1">The sequence shown here is derived from an EMBL/GenBank/DDBJ whole genome shotgun (WGS) entry which is preliminary data.</text>
</comment>
<reference evidence="1 2" key="1">
    <citation type="submission" date="2024-06" db="EMBL/GenBank/DDBJ databases">
        <authorList>
            <person name="Li F."/>
        </authorList>
    </citation>
    <scope>NUCLEOTIDE SEQUENCE [LARGE SCALE GENOMIC DNA]</scope>
    <source>
        <strain evidence="1 2">GXAS 311</strain>
    </source>
</reference>
<name>A0ABV2BQP9_9GAMM</name>
<protein>
    <submittedName>
        <fullName evidence="1">Uncharacterized protein</fullName>
    </submittedName>
</protein>
<dbReference type="EMBL" id="JBEVCJ010000002">
    <property type="protein sequence ID" value="MET1254063.1"/>
    <property type="molecule type" value="Genomic_DNA"/>
</dbReference>
<keyword evidence="2" id="KW-1185">Reference proteome</keyword>
<gene>
    <name evidence="1" type="ORF">ABVT43_02880</name>
</gene>
<evidence type="ECO:0000313" key="2">
    <source>
        <dbReference type="Proteomes" id="UP001548189"/>
    </source>
</evidence>
<dbReference type="Gene3D" id="2.60.40.1820">
    <property type="match status" value="1"/>
</dbReference>